<feature type="region of interest" description="Disordered" evidence="3">
    <location>
        <begin position="310"/>
        <end position="333"/>
    </location>
</feature>
<keyword evidence="1" id="KW-0479">Metal-binding</keyword>
<feature type="signal peptide" evidence="4">
    <location>
        <begin position="1"/>
        <end position="18"/>
    </location>
</feature>
<keyword evidence="2 6" id="KW-0378">Hydrolase</keyword>
<dbReference type="GO" id="GO:0004099">
    <property type="term" value="F:chitin deacetylase activity"/>
    <property type="evidence" value="ECO:0007669"/>
    <property type="project" value="TreeGrafter"/>
</dbReference>
<feature type="compositionally biased region" description="Low complexity" evidence="3">
    <location>
        <begin position="24"/>
        <end position="45"/>
    </location>
</feature>
<evidence type="ECO:0000256" key="3">
    <source>
        <dbReference type="SAM" id="MobiDB-lite"/>
    </source>
</evidence>
<feature type="region of interest" description="Disordered" evidence="3">
    <location>
        <begin position="22"/>
        <end position="49"/>
    </location>
</feature>
<gene>
    <name evidence="6" type="ORF">BCV71DRAFT_97566</name>
</gene>
<dbReference type="PROSITE" id="PS51677">
    <property type="entry name" value="NODB"/>
    <property type="match status" value="1"/>
</dbReference>
<evidence type="ECO:0000256" key="1">
    <source>
        <dbReference type="ARBA" id="ARBA00022723"/>
    </source>
</evidence>
<dbReference type="GO" id="GO:0009272">
    <property type="term" value="P:fungal-type cell wall biogenesis"/>
    <property type="evidence" value="ECO:0007669"/>
    <property type="project" value="UniProtKB-ARBA"/>
</dbReference>
<dbReference type="Gene3D" id="3.20.20.370">
    <property type="entry name" value="Glycoside hydrolase/deacetylase"/>
    <property type="match status" value="1"/>
</dbReference>
<evidence type="ECO:0000313" key="6">
    <source>
        <dbReference type="EMBL" id="ORE19697.1"/>
    </source>
</evidence>
<name>A0A1X0S5W2_RHIZD</name>
<dbReference type="GO" id="GO:0005975">
    <property type="term" value="P:carbohydrate metabolic process"/>
    <property type="evidence" value="ECO:0007669"/>
    <property type="project" value="InterPro"/>
</dbReference>
<evidence type="ECO:0000256" key="2">
    <source>
        <dbReference type="ARBA" id="ARBA00022801"/>
    </source>
</evidence>
<dbReference type="InterPro" id="IPR002509">
    <property type="entry name" value="NODB_dom"/>
</dbReference>
<dbReference type="PANTHER" id="PTHR10587">
    <property type="entry name" value="GLYCOSYL TRANSFERASE-RELATED"/>
    <property type="match status" value="1"/>
</dbReference>
<evidence type="ECO:0000259" key="5">
    <source>
        <dbReference type="PROSITE" id="PS51677"/>
    </source>
</evidence>
<dbReference type="EMBL" id="KV921306">
    <property type="protein sequence ID" value="ORE19697.1"/>
    <property type="molecule type" value="Genomic_DNA"/>
</dbReference>
<feature type="domain" description="NodB homology" evidence="5">
    <location>
        <begin position="108"/>
        <end position="302"/>
    </location>
</feature>
<dbReference type="Proteomes" id="UP000242381">
    <property type="component" value="Unassembled WGS sequence"/>
</dbReference>
<proteinExistence type="predicted"/>
<feature type="chain" id="PRO_5013049391" evidence="4">
    <location>
        <begin position="19"/>
        <end position="404"/>
    </location>
</feature>
<dbReference type="AlphaFoldDB" id="A0A1X0S5W2"/>
<dbReference type="GO" id="GO:0046872">
    <property type="term" value="F:metal ion binding"/>
    <property type="evidence" value="ECO:0007669"/>
    <property type="project" value="UniProtKB-KW"/>
</dbReference>
<evidence type="ECO:0000256" key="4">
    <source>
        <dbReference type="SAM" id="SignalP"/>
    </source>
</evidence>
<evidence type="ECO:0000313" key="7">
    <source>
        <dbReference type="Proteomes" id="UP000242381"/>
    </source>
</evidence>
<dbReference type="PANTHER" id="PTHR10587:SF133">
    <property type="entry name" value="CHITIN DEACETYLASE 1-RELATED"/>
    <property type="match status" value="1"/>
</dbReference>
<accession>A0A1X0S5W2</accession>
<dbReference type="InterPro" id="IPR050248">
    <property type="entry name" value="Polysacc_deacetylase_ArnD"/>
</dbReference>
<protein>
    <submittedName>
        <fullName evidence="6">Glycoside hydrolase/deacetylase</fullName>
    </submittedName>
</protein>
<feature type="compositionally biased region" description="Low complexity" evidence="3">
    <location>
        <begin position="310"/>
        <end position="330"/>
    </location>
</feature>
<dbReference type="OMA" id="HDIAMHT"/>
<dbReference type="SUPFAM" id="SSF88713">
    <property type="entry name" value="Glycoside hydrolase/deacetylase"/>
    <property type="match status" value="1"/>
</dbReference>
<dbReference type="InterPro" id="IPR011330">
    <property type="entry name" value="Glyco_hydro/deAcase_b/a-brl"/>
</dbReference>
<dbReference type="Pfam" id="PF01522">
    <property type="entry name" value="Polysacc_deac_1"/>
    <property type="match status" value="1"/>
</dbReference>
<organism evidence="6 7">
    <name type="scientific">Rhizopus microsporus</name>
    <dbReference type="NCBI Taxonomy" id="58291"/>
    <lineage>
        <taxon>Eukaryota</taxon>
        <taxon>Fungi</taxon>
        <taxon>Fungi incertae sedis</taxon>
        <taxon>Mucoromycota</taxon>
        <taxon>Mucoromycotina</taxon>
        <taxon>Mucoromycetes</taxon>
        <taxon>Mucorales</taxon>
        <taxon>Mucorineae</taxon>
        <taxon>Rhizopodaceae</taxon>
        <taxon>Rhizopus</taxon>
    </lineage>
</organism>
<sequence length="404" mass="42884">MYQQLFVLASVALAIVNAHPGAHTSGTKTTTTPSTFKFTETFPEPGSVPTPKPEWLELIKNANVTNAPVYKVGDGEGPKPEVEGQDPYCDWTFTGCFGKDDLYQCPKGQWALTYDDGPSEFSPKLYDYLDKINVKATFFMVGGQVVKFPEYALRAYKSGHEIAMHTWSHSYMTSLTNEQIVAELKWNELAIKEVTGVAPKYFRPPYGDIDNRVRDVAAALGFIPVIWNHDTNDWAAASNPQSFKESWIDGNVTKWAQEAKHAKVGGISLEHDLYEKTVDAAIRITPTLQKAYTLVPVGVCNNVTMYKDNATVPTNTTTSTTTADAPGTTTIRLDSNAPAADAAAPAAPAAPAADAAPAAPAADAAPAGNQPIAANIASTSGASSVSSSAVGLGVAAAAAALVLL</sequence>
<dbReference type="VEuPathDB" id="FungiDB:BCV72DRAFT_313008"/>
<dbReference type="GO" id="GO:0016020">
    <property type="term" value="C:membrane"/>
    <property type="evidence" value="ECO:0007669"/>
    <property type="project" value="TreeGrafter"/>
</dbReference>
<reference evidence="6 7" key="1">
    <citation type="journal article" date="2016" name="Proc. Natl. Acad. Sci. U.S.A.">
        <title>Lipid metabolic changes in an early divergent fungus govern the establishment of a mutualistic symbiosis with endobacteria.</title>
        <authorList>
            <person name="Lastovetsky O.A."/>
            <person name="Gaspar M.L."/>
            <person name="Mondo S.J."/>
            <person name="LaButti K.M."/>
            <person name="Sandor L."/>
            <person name="Grigoriev I.V."/>
            <person name="Henry S.A."/>
            <person name="Pawlowska T.E."/>
        </authorList>
    </citation>
    <scope>NUCLEOTIDE SEQUENCE [LARGE SCALE GENOMIC DNA]</scope>
    <source>
        <strain evidence="6 7">ATCC 11559</strain>
    </source>
</reference>
<keyword evidence="4" id="KW-0732">Signal</keyword>